<dbReference type="CDD" id="cd09892">
    <property type="entry name" value="NGN_SP_RfaH"/>
    <property type="match status" value="1"/>
</dbReference>
<keyword evidence="2" id="KW-0805">Transcription regulation</keyword>
<dbReference type="InterPro" id="IPR006645">
    <property type="entry name" value="NGN-like_dom"/>
</dbReference>
<dbReference type="CDD" id="cd06091">
    <property type="entry name" value="KOW_NusG"/>
    <property type="match status" value="1"/>
</dbReference>
<evidence type="ECO:0000256" key="3">
    <source>
        <dbReference type="ARBA" id="ARBA00023163"/>
    </source>
</evidence>
<accession>A0A0B4XP60</accession>
<dbReference type="GO" id="GO:0005829">
    <property type="term" value="C:cytosol"/>
    <property type="evidence" value="ECO:0007669"/>
    <property type="project" value="TreeGrafter"/>
</dbReference>
<dbReference type="AlphaFoldDB" id="A0A0B4XP60"/>
<evidence type="ECO:0000313" key="5">
    <source>
        <dbReference type="EMBL" id="AJD48540.1"/>
    </source>
</evidence>
<keyword evidence="3" id="KW-0804">Transcription</keyword>
<dbReference type="InterPro" id="IPR008991">
    <property type="entry name" value="Translation_prot_SH3-like_sf"/>
</dbReference>
<dbReference type="SMART" id="SM00738">
    <property type="entry name" value="NGN"/>
    <property type="match status" value="1"/>
</dbReference>
<dbReference type="Gene3D" id="3.30.70.940">
    <property type="entry name" value="NusG, N-terminal domain"/>
    <property type="match status" value="1"/>
</dbReference>
<dbReference type="STRING" id="391936.S7S_10640"/>
<name>A0A0B4XP60_9GAMM</name>
<protein>
    <submittedName>
        <fullName evidence="5">Transcriptional activator RfaH</fullName>
    </submittedName>
</protein>
<dbReference type="InterPro" id="IPR010215">
    <property type="entry name" value="Transcription_antiterm_RfaH"/>
</dbReference>
<sequence length="176" mass="20058">MHSARPQARNGTGPSRWYLIQSKPRQGDRAEENLSNQGFQCFFPQVDVQAVVGQRQVTRREPLFPGYLFIQLSEVADNWLPIRSTRGVQRLVTFADKPLPVADTIINAIRDRLAVPDGPRMLFQPGDKVRITEGAFANVEAIFERFNGEERVVLLMNLLHKTQQVCFPLRSVTRID</sequence>
<dbReference type="RefSeq" id="WP_008735097.1">
    <property type="nucleotide sequence ID" value="NZ_CP004387.1"/>
</dbReference>
<keyword evidence="1" id="KW-0889">Transcription antitermination</keyword>
<dbReference type="Proteomes" id="UP000006764">
    <property type="component" value="Chromosome"/>
</dbReference>
<reference evidence="5 6" key="1">
    <citation type="journal article" date="2012" name="J. Bacteriol.">
        <title>Genome sequence of an alkane-degrading bacterium, Alcanivorax pacificus type strain W11-5, isolated from deep sea sediment.</title>
        <authorList>
            <person name="Lai Q."/>
            <person name="Shao Z."/>
        </authorList>
    </citation>
    <scope>NUCLEOTIDE SEQUENCE [LARGE SCALE GENOMIC DNA]</scope>
    <source>
        <strain evidence="5 6">W11-5</strain>
    </source>
</reference>
<dbReference type="KEGG" id="apac:S7S_10640"/>
<dbReference type="InterPro" id="IPR036735">
    <property type="entry name" value="NGN_dom_sf"/>
</dbReference>
<dbReference type="PANTHER" id="PTHR30265:SF7">
    <property type="entry name" value="TRANSCRIPTION ANTITERMINATION PROTEIN RFAH"/>
    <property type="match status" value="1"/>
</dbReference>
<dbReference type="OrthoDB" id="9790639at2"/>
<dbReference type="EMBL" id="CP004387">
    <property type="protein sequence ID" value="AJD48540.1"/>
    <property type="molecule type" value="Genomic_DNA"/>
</dbReference>
<gene>
    <name evidence="5" type="ORF">S7S_10640</name>
</gene>
<keyword evidence="6" id="KW-1185">Reference proteome</keyword>
<dbReference type="GO" id="GO:0006354">
    <property type="term" value="P:DNA-templated transcription elongation"/>
    <property type="evidence" value="ECO:0007669"/>
    <property type="project" value="InterPro"/>
</dbReference>
<dbReference type="HOGENOM" id="CLU_067287_5_0_6"/>
<dbReference type="SUPFAM" id="SSF82679">
    <property type="entry name" value="N-utilization substance G protein NusG, N-terminal domain"/>
    <property type="match status" value="1"/>
</dbReference>
<dbReference type="NCBIfam" id="NF006534">
    <property type="entry name" value="PRK09014.1"/>
    <property type="match status" value="1"/>
</dbReference>
<evidence type="ECO:0000313" key="6">
    <source>
        <dbReference type="Proteomes" id="UP000006764"/>
    </source>
</evidence>
<dbReference type="GO" id="GO:0031564">
    <property type="term" value="P:transcription antitermination"/>
    <property type="evidence" value="ECO:0007669"/>
    <property type="project" value="UniProtKB-KW"/>
</dbReference>
<dbReference type="SUPFAM" id="SSF50104">
    <property type="entry name" value="Translation proteins SH3-like domain"/>
    <property type="match status" value="1"/>
</dbReference>
<feature type="domain" description="NusG-like N-terminal" evidence="4">
    <location>
        <begin position="14"/>
        <end position="113"/>
    </location>
</feature>
<organism evidence="5 6">
    <name type="scientific">Isoalcanivorax pacificus W11-5</name>
    <dbReference type="NCBI Taxonomy" id="391936"/>
    <lineage>
        <taxon>Bacteria</taxon>
        <taxon>Pseudomonadati</taxon>
        <taxon>Pseudomonadota</taxon>
        <taxon>Gammaproteobacteria</taxon>
        <taxon>Oceanospirillales</taxon>
        <taxon>Alcanivoracaceae</taxon>
        <taxon>Isoalcanivorax</taxon>
    </lineage>
</organism>
<evidence type="ECO:0000259" key="4">
    <source>
        <dbReference type="SMART" id="SM00738"/>
    </source>
</evidence>
<evidence type="ECO:0000256" key="2">
    <source>
        <dbReference type="ARBA" id="ARBA00023015"/>
    </source>
</evidence>
<proteinExistence type="predicted"/>
<evidence type="ECO:0000256" key="1">
    <source>
        <dbReference type="ARBA" id="ARBA00022814"/>
    </source>
</evidence>
<dbReference type="InterPro" id="IPR043425">
    <property type="entry name" value="NusG-like"/>
</dbReference>
<dbReference type="Pfam" id="PF02357">
    <property type="entry name" value="NusG"/>
    <property type="match status" value="1"/>
</dbReference>
<dbReference type="NCBIfam" id="TIGR01955">
    <property type="entry name" value="RfaH"/>
    <property type="match status" value="1"/>
</dbReference>
<dbReference type="PANTHER" id="PTHR30265">
    <property type="entry name" value="RHO-INTERACTING TRANSCRIPTION TERMINATION FACTOR NUSG"/>
    <property type="match status" value="1"/>
</dbReference>